<evidence type="ECO:0000256" key="1">
    <source>
        <dbReference type="SAM" id="MobiDB-lite"/>
    </source>
</evidence>
<feature type="compositionally biased region" description="Basic residues" evidence="1">
    <location>
        <begin position="498"/>
        <end position="518"/>
    </location>
</feature>
<feature type="region of interest" description="Disordered" evidence="1">
    <location>
        <begin position="493"/>
        <end position="557"/>
    </location>
</feature>
<keyword evidence="3" id="KW-1185">Reference proteome</keyword>
<accession>A0A167X338</accession>
<name>A0A167X338_9AGAM</name>
<evidence type="ECO:0000313" key="3">
    <source>
        <dbReference type="Proteomes" id="UP000076532"/>
    </source>
</evidence>
<dbReference type="Proteomes" id="UP000076532">
    <property type="component" value="Unassembled WGS sequence"/>
</dbReference>
<evidence type="ECO:0000313" key="2">
    <source>
        <dbReference type="EMBL" id="KZP06771.1"/>
    </source>
</evidence>
<feature type="compositionally biased region" description="Basic and acidic residues" evidence="1">
    <location>
        <begin position="75"/>
        <end position="87"/>
    </location>
</feature>
<feature type="region of interest" description="Disordered" evidence="1">
    <location>
        <begin position="72"/>
        <end position="169"/>
    </location>
</feature>
<dbReference type="EMBL" id="KV417774">
    <property type="protein sequence ID" value="KZP06771.1"/>
    <property type="molecule type" value="Genomic_DNA"/>
</dbReference>
<protein>
    <submittedName>
        <fullName evidence="2">Uncharacterized protein</fullName>
    </submittedName>
</protein>
<dbReference type="AlphaFoldDB" id="A0A167X338"/>
<organism evidence="2 3">
    <name type="scientific">Athelia psychrophila</name>
    <dbReference type="NCBI Taxonomy" id="1759441"/>
    <lineage>
        <taxon>Eukaryota</taxon>
        <taxon>Fungi</taxon>
        <taxon>Dikarya</taxon>
        <taxon>Basidiomycota</taxon>
        <taxon>Agaricomycotina</taxon>
        <taxon>Agaricomycetes</taxon>
        <taxon>Agaricomycetidae</taxon>
        <taxon>Atheliales</taxon>
        <taxon>Atheliaceae</taxon>
        <taxon>Athelia</taxon>
    </lineage>
</organism>
<dbReference type="OrthoDB" id="2757602at2759"/>
<sequence length="557" mass="60215">MAENFTGNVNKNSLKAFLQCIARALQLDDKGTREDLANRIKPHLEANHEALSQDARFQGLYVYRSGNTIAQTEKNSADKTTEDHVEASKPPQTATGANKKLIDLKTTVDPPAQHGRLGDVIRKIAKPKVTFNTGSQEDDASSSAGGDSDLEDPLKPNEPSSPPRSAINGLDDWENYNSVYNSNIIVNFFDRTNSELAPREIWVAESPVVPVEVTGSGSAADEFSASVSLSQLLPAAIQNDSPMKARGGRLYRKGLNSGSAHVPLGSIDSLVEGRSSALSFARVNQYKLNVNETGEYVCDIFWEGPVASGEMVAEAIPAARTLTSTEPKQMIKSEVVAAGPSTIAAAPTFNSGTRATAIMESLQEAFRKVAGWRRKLNVPATTAGHVLNRFKDVQLAIKTLQDLGWTKSKGGYQFPADHLLLAGVSFVKDDIISALSIGHSAAGTDAKLFSSEVLQKIDAVKEWVGEPDGPAGERYSSMTVASFRKYVDGKLSEPSYGHNHKRKREAPKSKKVNLKGKNKCVEVTPESSEEEGSSSSDVVPTRRIRKRTAMGSEELDE</sequence>
<proteinExistence type="predicted"/>
<gene>
    <name evidence="2" type="ORF">FIBSPDRAFT_966172</name>
</gene>
<reference evidence="2 3" key="1">
    <citation type="journal article" date="2016" name="Mol. Biol. Evol.">
        <title>Comparative Genomics of Early-Diverging Mushroom-Forming Fungi Provides Insights into the Origins of Lignocellulose Decay Capabilities.</title>
        <authorList>
            <person name="Nagy L.G."/>
            <person name="Riley R."/>
            <person name="Tritt A."/>
            <person name="Adam C."/>
            <person name="Daum C."/>
            <person name="Floudas D."/>
            <person name="Sun H."/>
            <person name="Yadav J.S."/>
            <person name="Pangilinan J."/>
            <person name="Larsson K.H."/>
            <person name="Matsuura K."/>
            <person name="Barry K."/>
            <person name="Labutti K."/>
            <person name="Kuo R."/>
            <person name="Ohm R.A."/>
            <person name="Bhattacharya S.S."/>
            <person name="Shirouzu T."/>
            <person name="Yoshinaga Y."/>
            <person name="Martin F.M."/>
            <person name="Grigoriev I.V."/>
            <person name="Hibbett D.S."/>
        </authorList>
    </citation>
    <scope>NUCLEOTIDE SEQUENCE [LARGE SCALE GENOMIC DNA]</scope>
    <source>
        <strain evidence="2 3">CBS 109695</strain>
    </source>
</reference>